<gene>
    <name evidence="3" type="ORF">SUZIE_188780</name>
</gene>
<evidence type="ECO:0000256" key="1">
    <source>
        <dbReference type="SAM" id="MobiDB-lite"/>
    </source>
</evidence>
<keyword evidence="2" id="KW-1133">Transmembrane helix</keyword>
<accession>A0AA41NAH1</accession>
<keyword evidence="2" id="KW-0472">Membrane</keyword>
<keyword evidence="2" id="KW-0812">Transmembrane</keyword>
<feature type="transmembrane region" description="Helical" evidence="2">
    <location>
        <begin position="98"/>
        <end position="120"/>
    </location>
</feature>
<sequence>MRIILQPLPIILSLLICLPLAYRLLPAYHLLPNVHQAIVHISLQKAYQLPVDCLLHAVPCFLEDHLGEFIVSRAIGLVTTLTLMDSQEDFGLSGTWTYLYFGCMGLCSVLILCCMMFLHWRKTVRRERRAQQWVEVMKAANFTYSPHLYWINKRRHCGLNAAITITPPEAVTNPDFKVDIPDSTWESDTSEGDGYASRGSSSPAQSPVLRQPALVVPERPLSIRTPQRRIRSPLPIPTFRERPVTPPLRNPAPRLHHSASYLLDVCPQRNVHFYSLPTLDYVVNCSSEKPFAPDPQLPLTEGGSFRGED</sequence>
<protein>
    <submittedName>
        <fullName evidence="3">Testis-expressed sequence 38 protein</fullName>
    </submittedName>
</protein>
<evidence type="ECO:0000313" key="3">
    <source>
        <dbReference type="EMBL" id="MBZ3886601.1"/>
    </source>
</evidence>
<reference evidence="3" key="1">
    <citation type="submission" date="2020-03" db="EMBL/GenBank/DDBJ databases">
        <title>Studies in the Genomics of Life Span.</title>
        <authorList>
            <person name="Glass D."/>
        </authorList>
    </citation>
    <scope>NUCLEOTIDE SEQUENCE</scope>
    <source>
        <strain evidence="3">SUZIE</strain>
        <tissue evidence="3">Muscle</tissue>
    </source>
</reference>
<evidence type="ECO:0000256" key="2">
    <source>
        <dbReference type="SAM" id="Phobius"/>
    </source>
</evidence>
<dbReference type="PANTHER" id="PTHR37362:SF1">
    <property type="entry name" value="TESTIS-EXPRESSED PROTEIN 38"/>
    <property type="match status" value="1"/>
</dbReference>
<feature type="region of interest" description="Disordered" evidence="1">
    <location>
        <begin position="182"/>
        <end position="211"/>
    </location>
</feature>
<name>A0AA41NAH1_SCICA</name>
<dbReference type="AlphaFoldDB" id="A0AA41NAH1"/>
<evidence type="ECO:0000313" key="4">
    <source>
        <dbReference type="Proteomes" id="UP001166674"/>
    </source>
</evidence>
<dbReference type="PANTHER" id="PTHR37362">
    <property type="entry name" value="TESTIS-EXPRESSED PROTEIN 38"/>
    <property type="match status" value="1"/>
</dbReference>
<dbReference type="Pfam" id="PF15834">
    <property type="entry name" value="THEG4"/>
    <property type="match status" value="1"/>
</dbReference>
<organism evidence="3 4">
    <name type="scientific">Sciurus carolinensis</name>
    <name type="common">Eastern gray squirrel</name>
    <dbReference type="NCBI Taxonomy" id="30640"/>
    <lineage>
        <taxon>Eukaryota</taxon>
        <taxon>Metazoa</taxon>
        <taxon>Chordata</taxon>
        <taxon>Craniata</taxon>
        <taxon>Vertebrata</taxon>
        <taxon>Euteleostomi</taxon>
        <taxon>Mammalia</taxon>
        <taxon>Eutheria</taxon>
        <taxon>Euarchontoglires</taxon>
        <taxon>Glires</taxon>
        <taxon>Rodentia</taxon>
        <taxon>Sciuromorpha</taxon>
        <taxon>Sciuridae</taxon>
        <taxon>Sciurinae</taxon>
        <taxon>Sciurini</taxon>
        <taxon>Sciurus</taxon>
    </lineage>
</organism>
<dbReference type="EMBL" id="JAATJV010410475">
    <property type="protein sequence ID" value="MBZ3886601.1"/>
    <property type="molecule type" value="Genomic_DNA"/>
</dbReference>
<keyword evidence="4" id="KW-1185">Reference proteome</keyword>
<proteinExistence type="predicted"/>
<comment type="caution">
    <text evidence="3">The sequence shown here is derived from an EMBL/GenBank/DDBJ whole genome shotgun (WGS) entry which is preliminary data.</text>
</comment>
<feature type="region of interest" description="Disordered" evidence="1">
    <location>
        <begin position="290"/>
        <end position="309"/>
    </location>
</feature>
<dbReference type="InterPro" id="IPR031677">
    <property type="entry name" value="TEX38"/>
</dbReference>
<dbReference type="Proteomes" id="UP001166674">
    <property type="component" value="Unassembled WGS sequence"/>
</dbReference>